<keyword evidence="2" id="KW-0378">Hydrolase</keyword>
<dbReference type="PANTHER" id="PTHR31302:SF31">
    <property type="entry name" value="PHOSPHODIESTERASE YAEI"/>
    <property type="match status" value="1"/>
</dbReference>
<dbReference type="GO" id="GO:0008758">
    <property type="term" value="F:UDP-2,3-diacylglucosamine hydrolase activity"/>
    <property type="evidence" value="ECO:0007669"/>
    <property type="project" value="TreeGrafter"/>
</dbReference>
<organism evidence="4">
    <name type="scientific">uncultured Thermomicrobiales bacterium</name>
    <dbReference type="NCBI Taxonomy" id="1645740"/>
    <lineage>
        <taxon>Bacteria</taxon>
        <taxon>Pseudomonadati</taxon>
        <taxon>Thermomicrobiota</taxon>
        <taxon>Thermomicrobia</taxon>
        <taxon>Thermomicrobiales</taxon>
        <taxon>environmental samples</taxon>
    </lineage>
</organism>
<evidence type="ECO:0000256" key="1">
    <source>
        <dbReference type="ARBA" id="ARBA00022723"/>
    </source>
</evidence>
<evidence type="ECO:0000256" key="2">
    <source>
        <dbReference type="ARBA" id="ARBA00022801"/>
    </source>
</evidence>
<evidence type="ECO:0000313" key="4">
    <source>
        <dbReference type="EMBL" id="CAA9580858.1"/>
    </source>
</evidence>
<accession>A0A6J4VKR3</accession>
<protein>
    <recommendedName>
        <fullName evidence="3">Calcineurin-like phosphoesterase domain-containing protein</fullName>
    </recommendedName>
</protein>
<dbReference type="Gene3D" id="3.60.21.10">
    <property type="match status" value="1"/>
</dbReference>
<dbReference type="GO" id="GO:0009245">
    <property type="term" value="P:lipid A biosynthetic process"/>
    <property type="evidence" value="ECO:0007669"/>
    <property type="project" value="TreeGrafter"/>
</dbReference>
<dbReference type="SUPFAM" id="SSF56300">
    <property type="entry name" value="Metallo-dependent phosphatases"/>
    <property type="match status" value="1"/>
</dbReference>
<dbReference type="EMBL" id="CADCWF010000343">
    <property type="protein sequence ID" value="CAA9580858.1"/>
    <property type="molecule type" value="Genomic_DNA"/>
</dbReference>
<gene>
    <name evidence="4" type="ORF">AVDCRST_MAG59-4769</name>
</gene>
<reference evidence="4" key="1">
    <citation type="submission" date="2020-02" db="EMBL/GenBank/DDBJ databases">
        <authorList>
            <person name="Meier V. D."/>
        </authorList>
    </citation>
    <scope>NUCLEOTIDE SEQUENCE</scope>
    <source>
        <strain evidence="4">AVDCRST_MAG59</strain>
    </source>
</reference>
<keyword evidence="1" id="KW-0479">Metal-binding</keyword>
<dbReference type="InterPro" id="IPR051158">
    <property type="entry name" value="Metallophosphoesterase_sf"/>
</dbReference>
<dbReference type="InterPro" id="IPR004843">
    <property type="entry name" value="Calcineurin-like_PHP"/>
</dbReference>
<dbReference type="InterPro" id="IPR029052">
    <property type="entry name" value="Metallo-depent_PP-like"/>
</dbReference>
<dbReference type="GO" id="GO:0046872">
    <property type="term" value="F:metal ion binding"/>
    <property type="evidence" value="ECO:0007669"/>
    <property type="project" value="UniProtKB-KW"/>
</dbReference>
<sequence length="269" mass="27976">MLYPADRHPIVQVSRPADVRLAAIGDLHLRDREPNAVPALLDGLAGRADLLVVAGDITENGRVAEASLAAQILGGVGLPVVAVLGNHDLRGLRRRAFREALESEGVRLLDGDAVVIELGGGRRIGVAGVAGSGGGFWREEHAVAPYGRAFKAVAIKVRREAERLDAALRDLDAPLTVVVTHFAPTVTTLGAEPVAKWWMLGNAELGRVIDNHRVDLVVHGHAHLGISLGHTAGGTPVHNAALPVNGGVVVIGLGSKMDVGQPADRGSGA</sequence>
<feature type="domain" description="Calcineurin-like phosphoesterase" evidence="3">
    <location>
        <begin position="20"/>
        <end position="223"/>
    </location>
</feature>
<dbReference type="GO" id="GO:0016020">
    <property type="term" value="C:membrane"/>
    <property type="evidence" value="ECO:0007669"/>
    <property type="project" value="GOC"/>
</dbReference>
<evidence type="ECO:0000259" key="3">
    <source>
        <dbReference type="Pfam" id="PF00149"/>
    </source>
</evidence>
<dbReference type="PANTHER" id="PTHR31302">
    <property type="entry name" value="TRANSMEMBRANE PROTEIN WITH METALLOPHOSPHOESTERASE DOMAIN-RELATED"/>
    <property type="match status" value="1"/>
</dbReference>
<dbReference type="Pfam" id="PF00149">
    <property type="entry name" value="Metallophos"/>
    <property type="match status" value="1"/>
</dbReference>
<name>A0A6J4VKR3_9BACT</name>
<proteinExistence type="predicted"/>
<dbReference type="AlphaFoldDB" id="A0A6J4VKR3"/>